<dbReference type="Proteomes" id="UP000593566">
    <property type="component" value="Unassembled WGS sequence"/>
</dbReference>
<feature type="region of interest" description="Disordered" evidence="1">
    <location>
        <begin position="430"/>
        <end position="488"/>
    </location>
</feature>
<feature type="region of interest" description="Disordered" evidence="1">
    <location>
        <begin position="785"/>
        <end position="848"/>
    </location>
</feature>
<feature type="compositionally biased region" description="Polar residues" evidence="1">
    <location>
        <begin position="90"/>
        <end position="111"/>
    </location>
</feature>
<comment type="caution">
    <text evidence="3">The sequence shown here is derived from an EMBL/GenBank/DDBJ whole genome shotgun (WGS) entry which is preliminary data.</text>
</comment>
<sequence>MACTHDRNAPSASPNSSEEVESHHGTPATKLSPFSPDQVLEDLKHVNQGIVRARVPPPFVLAREQSNFGPNGKAGNSTLPGSQDPFLSVPSLSSNTQSSGDGSKLSPNASTFTPTSLIESVSSNGTSSSSTFQYPLSAPICGIGIQGLDFLSPMSRSNNLQYGPIGKKSFLSGSNNTTISPTTQPAGSAFGTLVTNVGSIKLGQFSTDVPRSRSLMAGPVSKATSAKEIEKLLGHNVTSPPNDVVFAELAVTGLFYVKFADIRDSDKAFSTIKTYRREWDVQYILPKHFALKFHPEKFRLSPVSEYEGQVLVKAEYAGLPQNFDVVAIGHRIKEALEKYGSIIAFELGIVKASVAAYRAEYSNVNTIDNALLRMNGSNFAMCTLSIAPYQPDLEDLTQSLSKSPGPLIIGQETSLESDFASMSPFDRLDAYGPETSSSSSNSQHPHSAPASRPLAYRKDFNEQHTPSSHHSHGQGYVGGTSNQSPIWSPNPNYSPFLNSGFQSPIWSPFNPGAIGQERGTPTLLRVHQRQGYYPPQNRGQSKIGGRQSHDYGSGHHNIVDIDRIRRGIDALLKDIVDESSFGKYDFMYLRIDFANNCNVGYAFINFEDIYHTGTGPKAGTEDKFPGPDNPSKMRRSVENAEHVGSDSYLPSATSSKQEPASALQVVEMVFHAEALLEQVDTRNSSERHFACSSPRETHVSSLAAEVLRLSRIRRLVAPYTDQAEDRMDPAMELVDSKDNFPLNLSEDFGEAVRRTTSSHATDVGVYPALAFDILTGPERGRGAEKRLREREGAGPGVTKTANGEIESPQPEPGNAIAGFKPCASSAPTKRQRQRKPVNAIDDLFQGLN</sequence>
<reference evidence="3 4" key="1">
    <citation type="journal article" date="2020" name="Genomics">
        <title>Complete, high-quality genomes from long-read metagenomic sequencing of two wolf lichen thalli reveals enigmatic genome architecture.</title>
        <authorList>
            <person name="McKenzie S.K."/>
            <person name="Walston R.F."/>
            <person name="Allen J.L."/>
        </authorList>
    </citation>
    <scope>NUCLEOTIDE SEQUENCE [LARGE SCALE GENOMIC DNA]</scope>
    <source>
        <strain evidence="3">WasteWater1</strain>
    </source>
</reference>
<gene>
    <name evidence="3" type="ORF">HO133_000296</name>
</gene>
<dbReference type="AlphaFoldDB" id="A0A8H6CH51"/>
<feature type="region of interest" description="Disordered" evidence="1">
    <location>
        <begin position="532"/>
        <end position="554"/>
    </location>
</feature>
<proteinExistence type="predicted"/>
<feature type="domain" description="Mei2-like C-terminal RNA recognition motif" evidence="2">
    <location>
        <begin position="570"/>
        <end position="607"/>
    </location>
</feature>
<evidence type="ECO:0000256" key="1">
    <source>
        <dbReference type="SAM" id="MobiDB-lite"/>
    </source>
</evidence>
<feature type="compositionally biased region" description="Polar residues" evidence="1">
    <location>
        <begin position="479"/>
        <end position="488"/>
    </location>
</feature>
<evidence type="ECO:0000259" key="2">
    <source>
        <dbReference type="Pfam" id="PF04059"/>
    </source>
</evidence>
<feature type="compositionally biased region" description="Basic and acidic residues" evidence="1">
    <location>
        <begin position="635"/>
        <end position="644"/>
    </location>
</feature>
<feature type="compositionally biased region" description="Low complexity" evidence="1">
    <location>
        <begin position="436"/>
        <end position="451"/>
    </location>
</feature>
<feature type="compositionally biased region" description="Polar residues" evidence="1">
    <location>
        <begin position="64"/>
        <end position="81"/>
    </location>
</feature>
<feature type="region of interest" description="Disordered" evidence="1">
    <location>
        <begin position="62"/>
        <end position="111"/>
    </location>
</feature>
<dbReference type="EMBL" id="JACCJB010000010">
    <property type="protein sequence ID" value="KAF6223453.1"/>
    <property type="molecule type" value="Genomic_DNA"/>
</dbReference>
<keyword evidence="4" id="KW-1185">Reference proteome</keyword>
<evidence type="ECO:0000313" key="3">
    <source>
        <dbReference type="EMBL" id="KAF6223453.1"/>
    </source>
</evidence>
<accession>A0A8H6CH51</accession>
<feature type="region of interest" description="Disordered" evidence="1">
    <location>
        <begin position="614"/>
        <end position="656"/>
    </location>
</feature>
<dbReference type="GeneID" id="59328715"/>
<feature type="region of interest" description="Disordered" evidence="1">
    <location>
        <begin position="1"/>
        <end position="40"/>
    </location>
</feature>
<protein>
    <recommendedName>
        <fullName evidence="2">Mei2-like C-terminal RNA recognition motif domain-containing protein</fullName>
    </recommendedName>
</protein>
<organism evidence="3 4">
    <name type="scientific">Letharia lupina</name>
    <dbReference type="NCBI Taxonomy" id="560253"/>
    <lineage>
        <taxon>Eukaryota</taxon>
        <taxon>Fungi</taxon>
        <taxon>Dikarya</taxon>
        <taxon>Ascomycota</taxon>
        <taxon>Pezizomycotina</taxon>
        <taxon>Lecanoromycetes</taxon>
        <taxon>OSLEUM clade</taxon>
        <taxon>Lecanoromycetidae</taxon>
        <taxon>Lecanorales</taxon>
        <taxon>Lecanorineae</taxon>
        <taxon>Parmeliaceae</taxon>
        <taxon>Letharia</taxon>
    </lineage>
</organism>
<evidence type="ECO:0000313" key="4">
    <source>
        <dbReference type="Proteomes" id="UP000593566"/>
    </source>
</evidence>
<dbReference type="InterPro" id="IPR007201">
    <property type="entry name" value="Mei2-like_Rrm_C"/>
</dbReference>
<dbReference type="RefSeq" id="XP_037152670.1">
    <property type="nucleotide sequence ID" value="XM_037291235.1"/>
</dbReference>
<dbReference type="Pfam" id="PF04059">
    <property type="entry name" value="RRM_2"/>
    <property type="match status" value="1"/>
</dbReference>
<name>A0A8H6CH51_9LECA</name>